<keyword evidence="1 7" id="KW-0963">Cytoplasm</keyword>
<dbReference type="Gene3D" id="3.40.50.150">
    <property type="entry name" value="Vaccinia Virus protein VP39"/>
    <property type="match status" value="1"/>
</dbReference>
<evidence type="ECO:0000313" key="11">
    <source>
        <dbReference type="Proteomes" id="UP000490800"/>
    </source>
</evidence>
<dbReference type="InterPro" id="IPR020598">
    <property type="entry name" value="rRNA_Ade_methylase_Trfase_N"/>
</dbReference>
<feature type="domain" description="Ribosomal RNA adenine methylase transferase N-terminal" evidence="9">
    <location>
        <begin position="48"/>
        <end position="224"/>
    </location>
</feature>
<dbReference type="PROSITE" id="PS01131">
    <property type="entry name" value="RRNA_A_DIMETH"/>
    <property type="match status" value="1"/>
</dbReference>
<dbReference type="HAMAP" id="MF_00607">
    <property type="entry name" value="16SrRNA_methyltr_A"/>
    <property type="match status" value="1"/>
</dbReference>
<dbReference type="InterPro" id="IPR001737">
    <property type="entry name" value="KsgA/Erm"/>
</dbReference>
<evidence type="ECO:0000256" key="3">
    <source>
        <dbReference type="ARBA" id="ARBA00022603"/>
    </source>
</evidence>
<evidence type="ECO:0000259" key="9">
    <source>
        <dbReference type="SMART" id="SM00650"/>
    </source>
</evidence>
<organism evidence="10 11">
    <name type="scientific">Paenibacillus lutrae</name>
    <dbReference type="NCBI Taxonomy" id="2078573"/>
    <lineage>
        <taxon>Bacteria</taxon>
        <taxon>Bacillati</taxon>
        <taxon>Bacillota</taxon>
        <taxon>Bacilli</taxon>
        <taxon>Bacillales</taxon>
        <taxon>Paenibacillaceae</taxon>
        <taxon>Paenibacillus</taxon>
    </lineage>
</organism>
<dbReference type="Gene3D" id="1.10.8.100">
    <property type="entry name" value="Ribosomal RNA adenine dimethylase-like, domain 2"/>
    <property type="match status" value="1"/>
</dbReference>
<feature type="binding site" evidence="7 8">
    <location>
        <position position="89"/>
    </location>
    <ligand>
        <name>S-adenosyl-L-methionine</name>
        <dbReference type="ChEBI" id="CHEBI:59789"/>
    </ligand>
</feature>
<dbReference type="FunFam" id="3.40.50.150:FF:000023">
    <property type="entry name" value="Ribosomal RNA small subunit methyltransferase A"/>
    <property type="match status" value="1"/>
</dbReference>
<proteinExistence type="inferred from homology"/>
<keyword evidence="6 7" id="KW-0694">RNA-binding</keyword>
<dbReference type="InterPro" id="IPR011530">
    <property type="entry name" value="rRNA_adenine_dimethylase"/>
</dbReference>
<comment type="subcellular location">
    <subcellularLocation>
        <location evidence="7">Cytoplasm</location>
    </subcellularLocation>
</comment>
<dbReference type="InterPro" id="IPR020596">
    <property type="entry name" value="rRNA_Ade_Mease_Trfase_CS"/>
</dbReference>
<keyword evidence="11" id="KW-1185">Reference proteome</keyword>
<evidence type="ECO:0000256" key="6">
    <source>
        <dbReference type="ARBA" id="ARBA00022884"/>
    </source>
</evidence>
<dbReference type="GO" id="GO:0005829">
    <property type="term" value="C:cytosol"/>
    <property type="evidence" value="ECO:0007669"/>
    <property type="project" value="TreeGrafter"/>
</dbReference>
<dbReference type="InterPro" id="IPR029063">
    <property type="entry name" value="SAM-dependent_MTases_sf"/>
</dbReference>
<dbReference type="InterPro" id="IPR023165">
    <property type="entry name" value="rRNA_Ade_diMease-like_C"/>
</dbReference>
<dbReference type="PROSITE" id="PS51689">
    <property type="entry name" value="SAM_RNA_A_N6_MT"/>
    <property type="match status" value="1"/>
</dbReference>
<dbReference type="SMART" id="SM00650">
    <property type="entry name" value="rADc"/>
    <property type="match status" value="1"/>
</dbReference>
<dbReference type="OrthoDB" id="9814755at2"/>
<keyword evidence="3 7" id="KW-0489">Methyltransferase</keyword>
<dbReference type="RefSeq" id="WP_157338593.1">
    <property type="nucleotide sequence ID" value="NZ_RHLK01000019.1"/>
</dbReference>
<dbReference type="SUPFAM" id="SSF53335">
    <property type="entry name" value="S-adenosyl-L-methionine-dependent methyltransferases"/>
    <property type="match status" value="1"/>
</dbReference>
<gene>
    <name evidence="7 10" type="primary">rsmA</name>
    <name evidence="7" type="synonym">ksgA</name>
    <name evidence="10" type="ORF">EDM21_22065</name>
</gene>
<dbReference type="CDD" id="cd02440">
    <property type="entry name" value="AdoMet_MTases"/>
    <property type="match status" value="1"/>
</dbReference>
<evidence type="ECO:0000256" key="2">
    <source>
        <dbReference type="ARBA" id="ARBA00022552"/>
    </source>
</evidence>
<comment type="function">
    <text evidence="7">Specifically dimethylates two adjacent adenosines (A1518 and A1519) in the loop of a conserved hairpin near the 3'-end of 16S rRNA in the 30S particle. May play a critical role in biogenesis of 30S subunits.</text>
</comment>
<dbReference type="GO" id="GO:0003723">
    <property type="term" value="F:RNA binding"/>
    <property type="evidence" value="ECO:0007669"/>
    <property type="project" value="UniProtKB-UniRule"/>
</dbReference>
<dbReference type="AlphaFoldDB" id="A0A7X3K1J2"/>
<evidence type="ECO:0000256" key="8">
    <source>
        <dbReference type="PROSITE-ProRule" id="PRU01026"/>
    </source>
</evidence>
<dbReference type="GO" id="GO:0052908">
    <property type="term" value="F:16S rRNA (adenine(1518)-N(6)/adenine(1519)-N(6))-dimethyltransferase activity"/>
    <property type="evidence" value="ECO:0007669"/>
    <property type="project" value="UniProtKB-EC"/>
</dbReference>
<feature type="binding site" evidence="7 8">
    <location>
        <position position="43"/>
    </location>
    <ligand>
        <name>S-adenosyl-L-methionine</name>
        <dbReference type="ChEBI" id="CHEBI:59789"/>
    </ligand>
</feature>
<name>A0A7X3K1J2_9BACL</name>
<evidence type="ECO:0000313" key="10">
    <source>
        <dbReference type="EMBL" id="MVP02170.1"/>
    </source>
</evidence>
<keyword evidence="4 7" id="KW-0808">Transferase</keyword>
<evidence type="ECO:0000256" key="5">
    <source>
        <dbReference type="ARBA" id="ARBA00022691"/>
    </source>
</evidence>
<dbReference type="EC" id="2.1.1.182" evidence="7"/>
<sequence length="308" mass="33891">MNQNEQGTGLSMSAQDVATPGRTKEILKKNHLVLKKSLGQNFLTDGNVLRSIISAAELAPDKGALEIGPGIGALTQQLAKEAGRVVAVEIDRRLLPILEETLAPYETAEVIHGDVLKLDLRDIISEKFAGMSGISVVANLPYYITTPIIMKLLEEKLPLENIVVMIQKEVADRMAAKPGGKEYGSLSIAVQYYCEAQQVAIVPRTVFVPQPNVDSAVIRLRLRKEPAVAVTDEAFFFEVVQASFAQRRKTIYNNLAARFFTKETKPELEALLLGVGIEPIRRGETLSMEEYARLTEALLNCPSCNRSK</sequence>
<evidence type="ECO:0000256" key="4">
    <source>
        <dbReference type="ARBA" id="ARBA00022679"/>
    </source>
</evidence>
<dbReference type="Proteomes" id="UP000490800">
    <property type="component" value="Unassembled WGS sequence"/>
</dbReference>
<protein>
    <recommendedName>
        <fullName evidence="7">Ribosomal RNA small subunit methyltransferase A</fullName>
        <ecNumber evidence="7">2.1.1.182</ecNumber>
    </recommendedName>
    <alternativeName>
        <fullName evidence="7">16S rRNA (adenine(1518)-N(6)/adenine(1519)-N(6))-dimethyltransferase</fullName>
    </alternativeName>
    <alternativeName>
        <fullName evidence="7">16S rRNA dimethyladenosine transferase</fullName>
    </alternativeName>
    <alternativeName>
        <fullName evidence="7">16S rRNA dimethylase</fullName>
    </alternativeName>
    <alternativeName>
        <fullName evidence="7">S-adenosylmethionine-6-N', N'-adenosyl(rRNA) dimethyltransferase</fullName>
    </alternativeName>
</protein>
<feature type="binding site" evidence="7 8">
    <location>
        <position position="114"/>
    </location>
    <ligand>
        <name>S-adenosyl-L-methionine</name>
        <dbReference type="ChEBI" id="CHEBI:59789"/>
    </ligand>
</feature>
<accession>A0A7X3K1J2</accession>
<keyword evidence="5 7" id="KW-0949">S-adenosyl-L-methionine</keyword>
<dbReference type="EMBL" id="RHLK01000019">
    <property type="protein sequence ID" value="MVP02170.1"/>
    <property type="molecule type" value="Genomic_DNA"/>
</dbReference>
<feature type="binding site" evidence="7 8">
    <location>
        <position position="68"/>
    </location>
    <ligand>
        <name>S-adenosyl-L-methionine</name>
        <dbReference type="ChEBI" id="CHEBI:59789"/>
    </ligand>
</feature>
<comment type="caution">
    <text evidence="10">The sequence shown here is derived from an EMBL/GenBank/DDBJ whole genome shotgun (WGS) entry which is preliminary data.</text>
</comment>
<keyword evidence="2 7" id="KW-0698">rRNA processing</keyword>
<feature type="binding site" evidence="7 8">
    <location>
        <position position="41"/>
    </location>
    <ligand>
        <name>S-adenosyl-L-methionine</name>
        <dbReference type="ChEBI" id="CHEBI:59789"/>
    </ligand>
</feature>
<dbReference type="NCBIfam" id="TIGR00755">
    <property type="entry name" value="ksgA"/>
    <property type="match status" value="1"/>
</dbReference>
<dbReference type="PANTHER" id="PTHR11727:SF7">
    <property type="entry name" value="DIMETHYLADENOSINE TRANSFERASE-RELATED"/>
    <property type="match status" value="1"/>
</dbReference>
<dbReference type="PANTHER" id="PTHR11727">
    <property type="entry name" value="DIMETHYLADENOSINE TRANSFERASE"/>
    <property type="match status" value="1"/>
</dbReference>
<comment type="catalytic activity">
    <reaction evidence="7">
        <text>adenosine(1518)/adenosine(1519) in 16S rRNA + 4 S-adenosyl-L-methionine = N(6)-dimethyladenosine(1518)/N(6)-dimethyladenosine(1519) in 16S rRNA + 4 S-adenosyl-L-homocysteine + 4 H(+)</text>
        <dbReference type="Rhea" id="RHEA:19609"/>
        <dbReference type="Rhea" id="RHEA-COMP:10232"/>
        <dbReference type="Rhea" id="RHEA-COMP:10233"/>
        <dbReference type="ChEBI" id="CHEBI:15378"/>
        <dbReference type="ChEBI" id="CHEBI:57856"/>
        <dbReference type="ChEBI" id="CHEBI:59789"/>
        <dbReference type="ChEBI" id="CHEBI:74411"/>
        <dbReference type="ChEBI" id="CHEBI:74493"/>
        <dbReference type="EC" id="2.1.1.182"/>
    </reaction>
</comment>
<reference evidence="10 11" key="1">
    <citation type="journal article" date="2019" name="Microorganisms">
        <title>Paenibacillus lutrae sp. nov., A Chitinolytic Species Isolated from A River Otter in Castril Natural Park, Granada, Spain.</title>
        <authorList>
            <person name="Rodriguez M."/>
            <person name="Reina J.C."/>
            <person name="Bejar V."/>
            <person name="Llamas I."/>
        </authorList>
    </citation>
    <scope>NUCLEOTIDE SEQUENCE [LARGE SCALE GENOMIC DNA]</scope>
    <source>
        <strain evidence="10 11">N10</strain>
    </source>
</reference>
<evidence type="ECO:0000256" key="7">
    <source>
        <dbReference type="HAMAP-Rule" id="MF_00607"/>
    </source>
</evidence>
<dbReference type="Pfam" id="PF00398">
    <property type="entry name" value="RrnaAD"/>
    <property type="match status" value="1"/>
</dbReference>
<comment type="similarity">
    <text evidence="7">Belongs to the class I-like SAM-binding methyltransferase superfamily. rRNA adenine N(6)-methyltransferase family. RsmA subfamily.</text>
</comment>
<evidence type="ECO:0000256" key="1">
    <source>
        <dbReference type="ARBA" id="ARBA00022490"/>
    </source>
</evidence>
<feature type="binding site" evidence="7 8">
    <location>
        <position position="139"/>
    </location>
    <ligand>
        <name>S-adenosyl-L-methionine</name>
        <dbReference type="ChEBI" id="CHEBI:59789"/>
    </ligand>
</feature>